<keyword evidence="2" id="KW-1185">Reference proteome</keyword>
<evidence type="ECO:0000313" key="1">
    <source>
        <dbReference type="EMBL" id="KAJ8682739.1"/>
    </source>
</evidence>
<sequence length="570" mass="62598">MKRIALALCLLAVLQVEAANRGRGQALRARSRQLRRGDDPAYWESQHNLNNAVEPAINVESRQYGGYQGGYGGSAGGYPGQGGSGGYPGQGGSGGYPGQGGSGGYPGQGGSGGSGNKPGKPQRPPGCLADRGQFPSPKSCASYLNCWDDVAVEQHCPAGLLFNEKRQYCDFPYNVQCGNRPRPTQKPTQTSKRCPEPNGWYRNPTNCSEFYVCVNGNPVKFNCPEGLAYSEDTKICDYPEKVDCKGAAAPRPLPSTTTTEAPAPAPTRPNPRPTRPTPTTQQPDEPNPNPPYNPDEAELPAPINPYQPANSFLIRTKPEQFWQQRHSASASSAAASEIDIQKEVDQDVQASQQVEDEEYGTTTSQPQAESWKVSYDVPSEYLKTPCTNGEVHPIDEKCSSVVVCRKNVPQVINCPGKSAYDRPTDSCLPSEQAKWTGMAFSIEALQSKSKLNNERLRRAERVLQPELMRLVDNEDEDAEAHQHHRIGNIVSTFMYKLRHALGPHHPHQMQHRDEGDLSQVIVSDHINPEGQVRFTYYNNEFFKRTVYITTSSHSVLGHSVSSVKLNEGSR</sequence>
<dbReference type="EMBL" id="CM056741">
    <property type="protein sequence ID" value="KAJ8682739.1"/>
    <property type="molecule type" value="Genomic_DNA"/>
</dbReference>
<evidence type="ECO:0000313" key="2">
    <source>
        <dbReference type="Proteomes" id="UP001239111"/>
    </source>
</evidence>
<proteinExistence type="predicted"/>
<organism evidence="1 2">
    <name type="scientific">Eretmocerus hayati</name>
    <dbReference type="NCBI Taxonomy" id="131215"/>
    <lineage>
        <taxon>Eukaryota</taxon>
        <taxon>Metazoa</taxon>
        <taxon>Ecdysozoa</taxon>
        <taxon>Arthropoda</taxon>
        <taxon>Hexapoda</taxon>
        <taxon>Insecta</taxon>
        <taxon>Pterygota</taxon>
        <taxon>Neoptera</taxon>
        <taxon>Endopterygota</taxon>
        <taxon>Hymenoptera</taxon>
        <taxon>Apocrita</taxon>
        <taxon>Proctotrupomorpha</taxon>
        <taxon>Chalcidoidea</taxon>
        <taxon>Aphelinidae</taxon>
        <taxon>Aphelininae</taxon>
        <taxon>Eretmocerus</taxon>
    </lineage>
</organism>
<reference evidence="1" key="1">
    <citation type="submission" date="2023-04" db="EMBL/GenBank/DDBJ databases">
        <title>A chromosome-level genome assembly of the parasitoid wasp Eretmocerus hayati.</title>
        <authorList>
            <person name="Zhong Y."/>
            <person name="Liu S."/>
            <person name="Liu Y."/>
        </authorList>
    </citation>
    <scope>NUCLEOTIDE SEQUENCE</scope>
    <source>
        <strain evidence="1">ZJU_SS_LIU_2023</strain>
    </source>
</reference>
<protein>
    <submittedName>
        <fullName evidence="1">Uncharacterized protein</fullName>
    </submittedName>
</protein>
<comment type="caution">
    <text evidence="1">The sequence shown here is derived from an EMBL/GenBank/DDBJ whole genome shotgun (WGS) entry which is preliminary data.</text>
</comment>
<dbReference type="Proteomes" id="UP001239111">
    <property type="component" value="Chromosome 1"/>
</dbReference>
<accession>A0ACC2PHE7</accession>
<gene>
    <name evidence="1" type="ORF">QAD02_018531</name>
</gene>
<name>A0ACC2PHE7_9HYME</name>